<sequence>MPAPVQIARRESHFSPDMSMHSPLLHPALSTSLSRSFGLNSPFSLAAMSTSLKDLSSSPGFSSMAMSLGRSFEERPKIEAQFFKNFTCCGLDLQDLHGLLEHFEECHVSFDDEGDADEDGDMDGLEVEGAESEGTISGPPSPRLIGHGPRGFELKKSGLSSFETPDSPATAALHLDSGMELDMDMGEDEANSPASSAGSSSGGHLASSSSNGYAAQQPPAMSAFENPLPLQGSASKRRSPSINSQHPQPSTLPPSIIDFGGAQHSHASSSHGGTTPNLDEPPNPVDNGLGFLPNGTVNPAQALGAPVGSGGGGGGTGGGGWGGLAPSLVFPGTPHGSPPNEAQVVIHESPQPELDDDDEDEEEPESDTDSEPDEDDMPILSPGSGSLGLPATLRASPVHKSSHSPSPGPSSSHHHKSGSSSSHHKPKKSSSTSAAAAAAALAALPPHPIINPHDPATISALANTTLKDPIQTAAAIAALGPNSLAALPTALHPLGQGVQISPSGRPYTPPSEKPFKCNVPGCDKSYKQQNGLKYHRLHGHCGANAAKDGIDPRNEGKPYVCHVASCGKRYKNMNGLRYHYQHSGAHAPPGIMRGIGRDSY</sequence>
<keyword evidence="9" id="KW-1185">Reference proteome</keyword>
<dbReference type="PANTHER" id="PTHR23057:SF0">
    <property type="entry name" value="JUXTAPOSED WITH ANOTHER ZINC FINGER PROTEIN 1"/>
    <property type="match status" value="1"/>
</dbReference>
<dbReference type="OMA" id="ICQVGAC"/>
<evidence type="ECO:0000256" key="5">
    <source>
        <dbReference type="PROSITE-ProRule" id="PRU00042"/>
    </source>
</evidence>
<dbReference type="GeneID" id="28974286"/>
<dbReference type="PROSITE" id="PS00028">
    <property type="entry name" value="ZINC_FINGER_C2H2_1"/>
    <property type="match status" value="1"/>
</dbReference>
<evidence type="ECO:0000256" key="2">
    <source>
        <dbReference type="ARBA" id="ARBA00022737"/>
    </source>
</evidence>
<dbReference type="InterPro" id="IPR051580">
    <property type="entry name" value="ZnF-Chromatin_assoc"/>
</dbReference>
<dbReference type="SMART" id="SM00355">
    <property type="entry name" value="ZnF_C2H2"/>
    <property type="match status" value="2"/>
</dbReference>
<dbReference type="Proteomes" id="UP000053890">
    <property type="component" value="Unassembled WGS sequence"/>
</dbReference>
<feature type="compositionally biased region" description="Low complexity" evidence="6">
    <location>
        <begin position="429"/>
        <end position="438"/>
    </location>
</feature>
<dbReference type="EMBL" id="KQ474073">
    <property type="protein sequence ID" value="KPV78688.1"/>
    <property type="molecule type" value="Genomic_DNA"/>
</dbReference>
<dbReference type="Gene3D" id="3.30.160.60">
    <property type="entry name" value="Classic Zinc Finger"/>
    <property type="match status" value="1"/>
</dbReference>
<dbReference type="PROSITE" id="PS50157">
    <property type="entry name" value="ZINC_FINGER_C2H2_2"/>
    <property type="match status" value="2"/>
</dbReference>
<dbReference type="SUPFAM" id="SSF57667">
    <property type="entry name" value="beta-beta-alpha zinc fingers"/>
    <property type="match status" value="1"/>
</dbReference>
<evidence type="ECO:0000313" key="9">
    <source>
        <dbReference type="Proteomes" id="UP000053890"/>
    </source>
</evidence>
<name>A0A194SD72_RHOGW</name>
<dbReference type="OrthoDB" id="1662883at2759"/>
<dbReference type="AlphaFoldDB" id="A0A194SD72"/>
<organism evidence="8 9">
    <name type="scientific">Rhodotorula graminis (strain WP1)</name>
    <dbReference type="NCBI Taxonomy" id="578459"/>
    <lineage>
        <taxon>Eukaryota</taxon>
        <taxon>Fungi</taxon>
        <taxon>Dikarya</taxon>
        <taxon>Basidiomycota</taxon>
        <taxon>Pucciniomycotina</taxon>
        <taxon>Microbotryomycetes</taxon>
        <taxon>Sporidiobolales</taxon>
        <taxon>Sporidiobolaceae</taxon>
        <taxon>Rhodotorula</taxon>
    </lineage>
</organism>
<dbReference type="GO" id="GO:0005634">
    <property type="term" value="C:nucleus"/>
    <property type="evidence" value="ECO:0007669"/>
    <property type="project" value="TreeGrafter"/>
</dbReference>
<keyword evidence="3 5" id="KW-0863">Zinc-finger</keyword>
<evidence type="ECO:0000313" key="8">
    <source>
        <dbReference type="EMBL" id="KPV78688.1"/>
    </source>
</evidence>
<protein>
    <recommendedName>
        <fullName evidence="7">C2H2-type domain-containing protein</fullName>
    </recommendedName>
</protein>
<dbReference type="PANTHER" id="PTHR23057">
    <property type="entry name" value="JUXTAPOSED WITH ANOTHER ZINC FINGER PROTEIN 1"/>
    <property type="match status" value="1"/>
</dbReference>
<keyword evidence="2" id="KW-0677">Repeat</keyword>
<gene>
    <name evidence="8" type="ORF">RHOBADRAFT_41231</name>
</gene>
<dbReference type="InterPro" id="IPR036236">
    <property type="entry name" value="Znf_C2H2_sf"/>
</dbReference>
<evidence type="ECO:0000256" key="1">
    <source>
        <dbReference type="ARBA" id="ARBA00022723"/>
    </source>
</evidence>
<feature type="domain" description="C2H2-type" evidence="7">
    <location>
        <begin position="559"/>
        <end position="587"/>
    </location>
</feature>
<accession>A0A194SD72</accession>
<evidence type="ECO:0000259" key="7">
    <source>
        <dbReference type="PROSITE" id="PS50157"/>
    </source>
</evidence>
<feature type="compositionally biased region" description="Acidic residues" evidence="6">
    <location>
        <begin position="113"/>
        <end position="131"/>
    </location>
</feature>
<feature type="compositionally biased region" description="Basic residues" evidence="6">
    <location>
        <begin position="412"/>
        <end position="428"/>
    </location>
</feature>
<reference evidence="8 9" key="1">
    <citation type="journal article" date="2015" name="Front. Microbiol.">
        <title>Genome sequence of the plant growth promoting endophytic yeast Rhodotorula graminis WP1.</title>
        <authorList>
            <person name="Firrincieli A."/>
            <person name="Otillar R."/>
            <person name="Salamov A."/>
            <person name="Schmutz J."/>
            <person name="Khan Z."/>
            <person name="Redman R.S."/>
            <person name="Fleck N.D."/>
            <person name="Lindquist E."/>
            <person name="Grigoriev I.V."/>
            <person name="Doty S.L."/>
        </authorList>
    </citation>
    <scope>NUCLEOTIDE SEQUENCE [LARGE SCALE GENOMIC DNA]</scope>
    <source>
        <strain evidence="8 9">WP1</strain>
    </source>
</reference>
<feature type="region of interest" description="Disordered" evidence="6">
    <location>
        <begin position="183"/>
        <end position="438"/>
    </location>
</feature>
<keyword evidence="1" id="KW-0479">Metal-binding</keyword>
<feature type="compositionally biased region" description="Low complexity" evidence="6">
    <location>
        <begin position="191"/>
        <end position="212"/>
    </location>
</feature>
<feature type="region of interest" description="Disordered" evidence="6">
    <location>
        <begin position="113"/>
        <end position="170"/>
    </location>
</feature>
<evidence type="ECO:0000256" key="4">
    <source>
        <dbReference type="ARBA" id="ARBA00022833"/>
    </source>
</evidence>
<feature type="compositionally biased region" description="Acidic residues" evidence="6">
    <location>
        <begin position="353"/>
        <end position="377"/>
    </location>
</feature>
<dbReference type="STRING" id="578459.A0A194SD72"/>
<feature type="domain" description="C2H2-type" evidence="7">
    <location>
        <begin position="515"/>
        <end position="545"/>
    </location>
</feature>
<keyword evidence="4" id="KW-0862">Zinc</keyword>
<proteinExistence type="predicted"/>
<feature type="compositionally biased region" description="Low complexity" evidence="6">
    <location>
        <begin position="395"/>
        <end position="411"/>
    </location>
</feature>
<evidence type="ECO:0000256" key="3">
    <source>
        <dbReference type="ARBA" id="ARBA00022771"/>
    </source>
</evidence>
<dbReference type="RefSeq" id="XP_018274737.1">
    <property type="nucleotide sequence ID" value="XM_018413837.1"/>
</dbReference>
<feature type="compositionally biased region" description="Low complexity" evidence="6">
    <location>
        <begin position="260"/>
        <end position="273"/>
    </location>
</feature>
<evidence type="ECO:0000256" key="6">
    <source>
        <dbReference type="SAM" id="MobiDB-lite"/>
    </source>
</evidence>
<feature type="compositionally biased region" description="Gly residues" evidence="6">
    <location>
        <begin position="307"/>
        <end position="323"/>
    </location>
</feature>
<dbReference type="GO" id="GO:0008270">
    <property type="term" value="F:zinc ion binding"/>
    <property type="evidence" value="ECO:0007669"/>
    <property type="project" value="UniProtKB-KW"/>
</dbReference>
<dbReference type="InterPro" id="IPR013087">
    <property type="entry name" value="Znf_C2H2_type"/>
</dbReference>
<feature type="compositionally biased region" description="Polar residues" evidence="6">
    <location>
        <begin position="240"/>
        <end position="249"/>
    </location>
</feature>